<reference evidence="2 3" key="1">
    <citation type="submission" date="2018-01" db="EMBL/GenBank/DDBJ databases">
        <title>Genomic Encyclopedia of Type Strains, Phase I: the one thousand microbial genomes (KMG-I) project.</title>
        <authorList>
            <person name="Goeker M."/>
        </authorList>
    </citation>
    <scope>NUCLEOTIDE SEQUENCE [LARGE SCALE GENOMIC DNA]</scope>
    <source>
        <strain evidence="2 3">DSM 17960</strain>
    </source>
</reference>
<evidence type="ECO:0000313" key="2">
    <source>
        <dbReference type="EMBL" id="POS02654.1"/>
    </source>
</evidence>
<name>A0A2S4NAD3_9FLAO</name>
<dbReference type="GO" id="GO:2001070">
    <property type="term" value="F:starch binding"/>
    <property type="evidence" value="ECO:0007669"/>
    <property type="project" value="InterPro"/>
</dbReference>
<accession>A0A2S4NAD3</accession>
<dbReference type="GO" id="GO:0019867">
    <property type="term" value="C:outer membrane"/>
    <property type="evidence" value="ECO:0007669"/>
    <property type="project" value="InterPro"/>
</dbReference>
<dbReference type="AlphaFoldDB" id="A0A2S4NAD3"/>
<gene>
    <name evidence="2" type="ORF">Q361_103172</name>
</gene>
<sequence length="259" mass="27979">MKNIFRLIIAFAGLSLLSCTDDVIDRDNVSGNSAPVLKSPTALELVLNKDNAADLATTFVWDYAKYNGTNTVVNYSIEFDSAGNNFQSPTVVATTTDKFKNFTVGELNQAALDAGFAPFVLNNIEVRIKSTVGTTGTAVSQVSNFFTIKLTPYPSWPNWGILGSATPTGWSTDTNMNYDLNTKLYSITIHLTAGGAFKFRLDDSWSMNFGDDGNNLTLDQNGADIPVTVTGDYKITVNFGDALSSPVAFPAKSYTITLL</sequence>
<keyword evidence="3" id="KW-1185">Reference proteome</keyword>
<comment type="caution">
    <text evidence="2">The sequence shown here is derived from an EMBL/GenBank/DDBJ whole genome shotgun (WGS) entry which is preliminary data.</text>
</comment>
<feature type="domain" description="SusE outer membrane protein" evidence="1">
    <location>
        <begin position="29"/>
        <end position="129"/>
    </location>
</feature>
<dbReference type="PROSITE" id="PS51257">
    <property type="entry name" value="PROKAR_LIPOPROTEIN"/>
    <property type="match status" value="1"/>
</dbReference>
<dbReference type="InterPro" id="IPR025970">
    <property type="entry name" value="SusE"/>
</dbReference>
<organism evidence="2 3">
    <name type="scientific">Flavobacterium croceum DSM 17960</name>
    <dbReference type="NCBI Taxonomy" id="1121886"/>
    <lineage>
        <taxon>Bacteria</taxon>
        <taxon>Pseudomonadati</taxon>
        <taxon>Bacteroidota</taxon>
        <taxon>Flavobacteriia</taxon>
        <taxon>Flavobacteriales</taxon>
        <taxon>Flavobacteriaceae</taxon>
        <taxon>Flavobacterium</taxon>
    </lineage>
</organism>
<dbReference type="CDD" id="cd12956">
    <property type="entry name" value="CBM_SusE-F_like"/>
    <property type="match status" value="1"/>
</dbReference>
<dbReference type="EMBL" id="PQNY01000003">
    <property type="protein sequence ID" value="POS02654.1"/>
    <property type="molecule type" value="Genomic_DNA"/>
</dbReference>
<dbReference type="OrthoDB" id="975117at2"/>
<dbReference type="Proteomes" id="UP000237056">
    <property type="component" value="Unassembled WGS sequence"/>
</dbReference>
<proteinExistence type="predicted"/>
<protein>
    <submittedName>
        <fullName evidence="2">Uncharacterized protein DUF5019</fullName>
    </submittedName>
</protein>
<evidence type="ECO:0000313" key="3">
    <source>
        <dbReference type="Proteomes" id="UP000237056"/>
    </source>
</evidence>
<dbReference type="Pfam" id="PF14292">
    <property type="entry name" value="SusE"/>
    <property type="match status" value="1"/>
</dbReference>
<dbReference type="RefSeq" id="WP_103725310.1">
    <property type="nucleotide sequence ID" value="NZ_PQNY01000003.1"/>
</dbReference>
<evidence type="ECO:0000259" key="1">
    <source>
        <dbReference type="Pfam" id="PF14292"/>
    </source>
</evidence>
<dbReference type="Gene3D" id="2.60.40.3620">
    <property type="match status" value="1"/>
</dbReference>